<dbReference type="AlphaFoldDB" id="A0A2R6AY23"/>
<name>A0A2R6AY23_9ARCH</name>
<comment type="subcellular location">
    <subcellularLocation>
        <location evidence="1">Membrane</location>
        <topology evidence="1">Multi-pass membrane protein</topology>
    </subcellularLocation>
</comment>
<proteinExistence type="predicted"/>
<keyword evidence="4 5" id="KW-0472">Membrane</keyword>
<keyword evidence="2 5" id="KW-0812">Transmembrane</keyword>
<evidence type="ECO:0000259" key="6">
    <source>
        <dbReference type="Pfam" id="PF04138"/>
    </source>
</evidence>
<reference evidence="7 8" key="1">
    <citation type="submission" date="2017-04" db="EMBL/GenBank/DDBJ databases">
        <title>Novel microbial lineages endemic to geothermal iron-oxide mats fill important gaps in the evolutionary history of Archaea.</title>
        <authorList>
            <person name="Jay Z.J."/>
            <person name="Beam J.P."/>
            <person name="Dlakic M."/>
            <person name="Rusch D.B."/>
            <person name="Kozubal M.A."/>
            <person name="Inskeep W.P."/>
        </authorList>
    </citation>
    <scope>NUCLEOTIDE SEQUENCE [LARGE SCALE GENOMIC DNA]</scope>
    <source>
        <strain evidence="7">ECH_B_SAG-M15</strain>
    </source>
</reference>
<organism evidence="7 8">
    <name type="scientific">Candidatus Marsarchaeota G2 archaeon ECH_B_SAG-M15</name>
    <dbReference type="NCBI Taxonomy" id="1978162"/>
    <lineage>
        <taxon>Archaea</taxon>
        <taxon>Candidatus Marsarchaeota</taxon>
        <taxon>Candidatus Marsarchaeota group 2</taxon>
    </lineage>
</organism>
<dbReference type="GO" id="GO:0000271">
    <property type="term" value="P:polysaccharide biosynthetic process"/>
    <property type="evidence" value="ECO:0007669"/>
    <property type="project" value="InterPro"/>
</dbReference>
<evidence type="ECO:0000256" key="2">
    <source>
        <dbReference type="ARBA" id="ARBA00022692"/>
    </source>
</evidence>
<dbReference type="Proteomes" id="UP000240490">
    <property type="component" value="Unassembled WGS sequence"/>
</dbReference>
<evidence type="ECO:0000313" key="8">
    <source>
        <dbReference type="Proteomes" id="UP000240490"/>
    </source>
</evidence>
<feature type="transmembrane region" description="Helical" evidence="5">
    <location>
        <begin position="115"/>
        <end position="132"/>
    </location>
</feature>
<evidence type="ECO:0000256" key="1">
    <source>
        <dbReference type="ARBA" id="ARBA00004141"/>
    </source>
</evidence>
<evidence type="ECO:0000256" key="5">
    <source>
        <dbReference type="SAM" id="Phobius"/>
    </source>
</evidence>
<dbReference type="Pfam" id="PF04138">
    <property type="entry name" value="GtrA_DPMS_TM"/>
    <property type="match status" value="1"/>
</dbReference>
<protein>
    <recommendedName>
        <fullName evidence="6">GtrA/DPMS transmembrane domain-containing protein</fullName>
    </recommendedName>
</protein>
<dbReference type="InterPro" id="IPR007267">
    <property type="entry name" value="GtrA_DPMS_TM"/>
</dbReference>
<feature type="transmembrane region" description="Helical" evidence="5">
    <location>
        <begin position="42"/>
        <end position="62"/>
    </location>
</feature>
<sequence length="145" mass="15587">MSLYRSIFRRIRRFTLFTGFGGVSFAVSEAIIAFGYTLLGRHLILGIEVTAAFTSVTTGFILNEKITMKGVGVHGGGLKGLGIRLAKYQLVYLLGNAISITTQLALLYTLGITPAIGNILGSAVALPVNYTVSSKLVWRAKAFNE</sequence>
<evidence type="ECO:0000256" key="3">
    <source>
        <dbReference type="ARBA" id="ARBA00022989"/>
    </source>
</evidence>
<feature type="transmembrane region" description="Helical" evidence="5">
    <location>
        <begin position="14"/>
        <end position="36"/>
    </location>
</feature>
<accession>A0A2R6AY23</accession>
<dbReference type="EMBL" id="NEXJ01000053">
    <property type="protein sequence ID" value="PSN91213.1"/>
    <property type="molecule type" value="Genomic_DNA"/>
</dbReference>
<feature type="domain" description="GtrA/DPMS transmembrane" evidence="6">
    <location>
        <begin position="17"/>
        <end position="138"/>
    </location>
</feature>
<comment type="caution">
    <text evidence="7">The sequence shown here is derived from an EMBL/GenBank/DDBJ whole genome shotgun (WGS) entry which is preliminary data.</text>
</comment>
<evidence type="ECO:0000256" key="4">
    <source>
        <dbReference type="ARBA" id="ARBA00023136"/>
    </source>
</evidence>
<dbReference type="GO" id="GO:0016020">
    <property type="term" value="C:membrane"/>
    <property type="evidence" value="ECO:0007669"/>
    <property type="project" value="UniProtKB-SubCell"/>
</dbReference>
<feature type="transmembrane region" description="Helical" evidence="5">
    <location>
        <begin position="90"/>
        <end position="109"/>
    </location>
</feature>
<gene>
    <name evidence="7" type="ORF">B9Q08_03265</name>
</gene>
<evidence type="ECO:0000313" key="7">
    <source>
        <dbReference type="EMBL" id="PSN91213.1"/>
    </source>
</evidence>
<keyword evidence="3 5" id="KW-1133">Transmembrane helix</keyword>